<reference evidence="2 3" key="1">
    <citation type="submission" date="2020-08" db="EMBL/GenBank/DDBJ databases">
        <title>A Genomic Blueprint of the Chicken Gut Microbiome.</title>
        <authorList>
            <person name="Gilroy R."/>
            <person name="Ravi A."/>
            <person name="Getino M."/>
            <person name="Pursley I."/>
            <person name="Horton D.L."/>
            <person name="Alikhan N.-F."/>
            <person name="Baker D."/>
            <person name="Gharbi K."/>
            <person name="Hall N."/>
            <person name="Watson M."/>
            <person name="Adriaenssens E.M."/>
            <person name="Foster-Nyarko E."/>
            <person name="Jarju S."/>
            <person name="Secka A."/>
            <person name="Antonio M."/>
            <person name="Oren A."/>
            <person name="Chaudhuri R."/>
            <person name="La Ragione R.M."/>
            <person name="Hildebrand F."/>
            <person name="Pallen M.J."/>
        </authorList>
    </citation>
    <scope>NUCLEOTIDE SEQUENCE [LARGE SCALE GENOMIC DNA]</scope>
    <source>
        <strain evidence="2 3">Sa3CUA8</strain>
    </source>
</reference>
<evidence type="ECO:0000313" key="3">
    <source>
        <dbReference type="Proteomes" id="UP000659496"/>
    </source>
</evidence>
<evidence type="ECO:0000256" key="1">
    <source>
        <dbReference type="ARBA" id="ARBA00022729"/>
    </source>
</evidence>
<proteinExistence type="predicted"/>
<dbReference type="Gene3D" id="2.60.40.1220">
    <property type="match status" value="1"/>
</dbReference>
<dbReference type="InterPro" id="IPR014755">
    <property type="entry name" value="Cu-Rt/internalin_Ig-like"/>
</dbReference>
<sequence length="866" mass="90183">MAFLIKFYRMEKATNAKTLTVTFTKPVTATAADFTVNKGAVKTNIAGVTMSADNKTAMIELTSKLTEGEYTVKVAQKDKDALTGSVTVQNEKVTAIEVLSDQAPMADGNKATAAYQVTNQYGEDITKLYGASLVKTVTGAANGATVKSDGSIEFNLVSGAKLDDKINITLVDGATGVSTTKQLTLSNKSAAAKATVGALYNKDGKELTEGTTDFSKDKFYLPVTVVDQYGKEVTSATRANNELVVTNTNPAVVDFLGTADNKIKEVTIDGKQVLALEVSKAGLAGTSNVLFISKTTGANSTATVTVNEGLKFNSVTLSSPSELVTAKKDIMFPLMVTDTKGNEIKTKAELAKVKDNITTSVGEVVEVKDKGLFVKVTHNAVPGAKEVNVTKDVPVTVVVTTTSGKVSTQTVTPKAEAVATVITGLDKDIRTALLSNDTTGSVISNTDLMVEDQYGQVITDEDILKDLEFQVTAPSATTFTLANDASANKKWTVKPVVGTEKSSEVLTFKLINGAAPVEASAFTKAFTVVKNSDFASFKVEDLSPIYVNADNEVVAAYNTEKMVVNATTASGEVVKLVEDKDFTVTGKPANGAKVNFESNATTAKKNVTITINATGETLTKEITYSNVAPKVADVKIVTNTKAPAMVAGTEKLVEVKDIEWTNAAAFDIEALKSKVDFIVTDTYGVSVAANETTGVKVTLADGSTPAIDATLTFNKVSGDLIFDKNGASDASVKEFTANSVFNTVVKFSGVAANPLKVTATLKNTPTADAAAANASISAAKANLATPTISVAGDNLGSLPTTVGDTGVTVAWTSAAGTYVSNAGAFVSGPGSEVLTATITKASGTQQTKAFTVTTDASKITNIVVTP</sequence>
<accession>A0ABR8PFQ5</accession>
<evidence type="ECO:0000313" key="2">
    <source>
        <dbReference type="EMBL" id="MBD7907010.1"/>
    </source>
</evidence>
<keyword evidence="3" id="KW-1185">Reference proteome</keyword>
<dbReference type="EMBL" id="JACSQY010000001">
    <property type="protein sequence ID" value="MBD7907010.1"/>
    <property type="molecule type" value="Genomic_DNA"/>
</dbReference>
<organism evidence="2 3">
    <name type="scientific">Sporosarcina gallistercoris</name>
    <dbReference type="NCBI Taxonomy" id="2762245"/>
    <lineage>
        <taxon>Bacteria</taxon>
        <taxon>Bacillati</taxon>
        <taxon>Bacillota</taxon>
        <taxon>Bacilli</taxon>
        <taxon>Bacillales</taxon>
        <taxon>Caryophanaceae</taxon>
        <taxon>Sporosarcina</taxon>
    </lineage>
</organism>
<protein>
    <submittedName>
        <fullName evidence="2">Uncharacterized protein</fullName>
    </submittedName>
</protein>
<dbReference type="RefSeq" id="WP_191688138.1">
    <property type="nucleotide sequence ID" value="NZ_JACSQY010000001.1"/>
</dbReference>
<comment type="caution">
    <text evidence="2">The sequence shown here is derived from an EMBL/GenBank/DDBJ whole genome shotgun (WGS) entry which is preliminary data.</text>
</comment>
<dbReference type="Proteomes" id="UP000659496">
    <property type="component" value="Unassembled WGS sequence"/>
</dbReference>
<gene>
    <name evidence="2" type="ORF">H9659_01520</name>
</gene>
<name>A0ABR8PFQ5_9BACL</name>
<keyword evidence="1" id="KW-0732">Signal</keyword>